<protein>
    <submittedName>
        <fullName evidence="2">Uncharacterized protein</fullName>
    </submittedName>
</protein>
<sequence length="152" mass="17333">MTNYLHCPKCDSKEVSAQKPSLTYDDTGESSQIADGGLIKMDGDVYCLNCGYSWNPKEQILQSLDVQEQADALNFGKRKERFYTKFEAGNFRLARRLLPKEARLILKRDGLRAAYVYLKSLDTVIDDFKRTFWLAGITVTLLIVGMLAYTCR</sequence>
<accession>A0A1I2D6D7</accession>
<keyword evidence="1" id="KW-0472">Membrane</keyword>
<keyword evidence="1" id="KW-0812">Transmembrane</keyword>
<proteinExistence type="predicted"/>
<feature type="transmembrane region" description="Helical" evidence="1">
    <location>
        <begin position="132"/>
        <end position="151"/>
    </location>
</feature>
<keyword evidence="3" id="KW-1185">Reference proteome</keyword>
<dbReference type="EMBL" id="FOLQ01000019">
    <property type="protein sequence ID" value="SFE76082.1"/>
    <property type="molecule type" value="Genomic_DNA"/>
</dbReference>
<reference evidence="2 3" key="1">
    <citation type="submission" date="2016-10" db="EMBL/GenBank/DDBJ databases">
        <authorList>
            <person name="de Groot N.N."/>
        </authorList>
    </citation>
    <scope>NUCLEOTIDE SEQUENCE [LARGE SCALE GENOMIC DNA]</scope>
    <source>
        <strain evidence="2 3">DSM 26130</strain>
    </source>
</reference>
<dbReference type="Proteomes" id="UP000198598">
    <property type="component" value="Unassembled WGS sequence"/>
</dbReference>
<dbReference type="OrthoDB" id="8480302at2"/>
<name>A0A1I2D6D7_9BACT</name>
<keyword evidence="1" id="KW-1133">Transmembrane helix</keyword>
<evidence type="ECO:0000313" key="2">
    <source>
        <dbReference type="EMBL" id="SFE76082.1"/>
    </source>
</evidence>
<dbReference type="AlphaFoldDB" id="A0A1I2D6D7"/>
<evidence type="ECO:0000313" key="3">
    <source>
        <dbReference type="Proteomes" id="UP000198598"/>
    </source>
</evidence>
<evidence type="ECO:0000256" key="1">
    <source>
        <dbReference type="SAM" id="Phobius"/>
    </source>
</evidence>
<gene>
    <name evidence="2" type="ORF">SAMN05216167_11924</name>
</gene>
<organism evidence="2 3">
    <name type="scientific">Spirosoma endophyticum</name>
    <dbReference type="NCBI Taxonomy" id="662367"/>
    <lineage>
        <taxon>Bacteria</taxon>
        <taxon>Pseudomonadati</taxon>
        <taxon>Bacteroidota</taxon>
        <taxon>Cytophagia</taxon>
        <taxon>Cytophagales</taxon>
        <taxon>Cytophagaceae</taxon>
        <taxon>Spirosoma</taxon>
    </lineage>
</organism>
<dbReference type="RefSeq" id="WP_093832652.1">
    <property type="nucleotide sequence ID" value="NZ_FOLQ01000019.1"/>
</dbReference>